<dbReference type="InterPro" id="IPR005181">
    <property type="entry name" value="SASA"/>
</dbReference>
<reference evidence="4 5" key="1">
    <citation type="submission" date="2018-03" db="EMBL/GenBank/DDBJ databases">
        <title>Genomic Encyclopedia of Archaeal and Bacterial Type Strains, Phase II (KMG-II): from individual species to whole genera.</title>
        <authorList>
            <person name="Goeker M."/>
        </authorList>
    </citation>
    <scope>NUCLEOTIDE SEQUENCE [LARGE SCALE GENOMIC DNA]</scope>
    <source>
        <strain evidence="4 5">DSM 28354</strain>
    </source>
</reference>
<keyword evidence="1" id="KW-0378">Hydrolase</keyword>
<dbReference type="Gene3D" id="3.40.50.1110">
    <property type="entry name" value="SGNH hydrolase"/>
    <property type="match status" value="1"/>
</dbReference>
<organism evidence="4 5">
    <name type="scientific">Spirosoma oryzae</name>
    <dbReference type="NCBI Taxonomy" id="1469603"/>
    <lineage>
        <taxon>Bacteria</taxon>
        <taxon>Pseudomonadati</taxon>
        <taxon>Bacteroidota</taxon>
        <taxon>Cytophagia</taxon>
        <taxon>Cytophagales</taxon>
        <taxon>Cytophagaceae</taxon>
        <taxon>Spirosoma</taxon>
    </lineage>
</organism>
<feature type="domain" description="Sialate O-acetylesterase" evidence="2">
    <location>
        <begin position="122"/>
        <end position="310"/>
    </location>
</feature>
<keyword evidence="5" id="KW-1185">Reference proteome</keyword>
<dbReference type="Pfam" id="PF03629">
    <property type="entry name" value="SASA"/>
    <property type="match status" value="1"/>
</dbReference>
<sequence>MKHVLLAAGVVVCLLLPLLTVAQIQVSFPTSRAVFQRNNANQATFRITGYYTTTVTRIDARLTARDGQGSSTDWQTIQTNPSGGVFAGDLTASGGWYSLDVRGMNGDQQVGSFTVDRVGVGEVFVIAGQSNAQGIHQSAPVSTDDRVNCVNYRYPDNGFPNEPPTPVFSHLDNTTGFTIAPRGDGSWCWGRLGDLLASRLNVPIMFFNSAFTGTAVQNWRQSAPDGGVAVSVYDPSLLYPSRQPYINLKLALQFYANTLGIRAVLWQQGEADNLINTPTASYVSDLQYVITKSRQDFGRNMSWVVARASYGDRVPGRVSQAVITAQNNVISAGPNVFAGPSTDNIQIPRTRPPLYDPEGFHFDYDGLVEVANAWNGSLNDTFFQQSTPQSPTASPTLSVACAGNNLTLSVNGNYSSFQWESGETGRSITKGAGLYRAKVKDAAGNTSFTSYVRVSDAPVASVVGNGPASICVGSSLALTANYDGVSWVNQQTNAVVANTRQVSVSTANGYYFRYNDVSGCTFTSNVLTPSVNPLPPAPTVTAEKPTTFCQGDNTVLRASSDNVRYNWSDGQSGKAITVGSSGAYTLTVTDQNGCTSPGSNAISVTANPVPAKPTISTNGPTTFCADRTLTLTAPEATSYSWTNGQTVRAQTVNQSGNFAVRVTNQFGCQSTQSDVLNVTVNPLPATPTISAAGVTTFCAGNTVSLSAATTQNAVWSSGQTSKTITVNQSGNYAAQAQDGNGCLSPFSSFITVQVNPLPAAPTLLTNKSPILCEGDRVTFSVSGPYTVYWSTGDTARSITTGQAGNYTARVRDVNGCLSSQSAATAVELRALPPAPTVNTVGTFTLEAVSSTNSPLFRWKLGNDTLSTTSAILKASQSGVYSAQATTVYSNTLTCYSLPSSAYTYTVDASLQGLSIYPNPSPDKVLTIETQQNLINATVTVYALTGQLVYSTTIPTFDERRQITLSGLSGGVYVVMVRAADYNVSRRILVGL</sequence>
<dbReference type="Proteomes" id="UP000238375">
    <property type="component" value="Unassembled WGS sequence"/>
</dbReference>
<comment type="caution">
    <text evidence="4">The sequence shown here is derived from an EMBL/GenBank/DDBJ whole genome shotgun (WGS) entry which is preliminary data.</text>
</comment>
<dbReference type="Pfam" id="PF18962">
    <property type="entry name" value="Por_Secre_tail"/>
    <property type="match status" value="1"/>
</dbReference>
<evidence type="ECO:0000256" key="1">
    <source>
        <dbReference type="ARBA" id="ARBA00022801"/>
    </source>
</evidence>
<accession>A0A2T0T898</accession>
<dbReference type="OrthoDB" id="1488710at2"/>
<name>A0A2T0T898_9BACT</name>
<evidence type="ECO:0000313" key="4">
    <source>
        <dbReference type="EMBL" id="PRY41890.1"/>
    </source>
</evidence>
<dbReference type="AlphaFoldDB" id="A0A2T0T898"/>
<proteinExistence type="predicted"/>
<dbReference type="RefSeq" id="WP_106137099.1">
    <property type="nucleotide sequence ID" value="NZ_PVTE01000005.1"/>
</dbReference>
<dbReference type="NCBIfam" id="TIGR04183">
    <property type="entry name" value="Por_Secre_tail"/>
    <property type="match status" value="1"/>
</dbReference>
<dbReference type="InterPro" id="IPR036514">
    <property type="entry name" value="SGNH_hydro_sf"/>
</dbReference>
<feature type="domain" description="Secretion system C-terminal sorting" evidence="3">
    <location>
        <begin position="915"/>
        <end position="989"/>
    </location>
</feature>
<dbReference type="InterPro" id="IPR026444">
    <property type="entry name" value="Secre_tail"/>
</dbReference>
<evidence type="ECO:0000259" key="3">
    <source>
        <dbReference type="Pfam" id="PF18962"/>
    </source>
</evidence>
<gene>
    <name evidence="4" type="ORF">CLV58_10590</name>
</gene>
<dbReference type="SUPFAM" id="SSF52266">
    <property type="entry name" value="SGNH hydrolase"/>
    <property type="match status" value="1"/>
</dbReference>
<dbReference type="EMBL" id="PVTE01000005">
    <property type="protein sequence ID" value="PRY41890.1"/>
    <property type="molecule type" value="Genomic_DNA"/>
</dbReference>
<evidence type="ECO:0000259" key="2">
    <source>
        <dbReference type="Pfam" id="PF03629"/>
    </source>
</evidence>
<protein>
    <submittedName>
        <fullName evidence="4">Putative secreted protein (Por secretion system target)</fullName>
    </submittedName>
</protein>
<evidence type="ECO:0000313" key="5">
    <source>
        <dbReference type="Proteomes" id="UP000238375"/>
    </source>
</evidence>
<dbReference type="GO" id="GO:0016788">
    <property type="term" value="F:hydrolase activity, acting on ester bonds"/>
    <property type="evidence" value="ECO:0007669"/>
    <property type="project" value="UniProtKB-ARBA"/>
</dbReference>